<evidence type="ECO:0000256" key="1">
    <source>
        <dbReference type="SAM" id="MobiDB-lite"/>
    </source>
</evidence>
<gene>
    <name evidence="3" type="ORF">HJ583_012605</name>
</gene>
<organism evidence="3 4">
    <name type="scientific">Uliginosibacterium aquaticum</name>
    <dbReference type="NCBI Taxonomy" id="2731212"/>
    <lineage>
        <taxon>Bacteria</taxon>
        <taxon>Pseudomonadati</taxon>
        <taxon>Pseudomonadota</taxon>
        <taxon>Betaproteobacteria</taxon>
        <taxon>Rhodocyclales</taxon>
        <taxon>Zoogloeaceae</taxon>
        <taxon>Uliginosibacterium</taxon>
    </lineage>
</organism>
<dbReference type="Proteomes" id="UP000778523">
    <property type="component" value="Unassembled WGS sequence"/>
</dbReference>
<reference evidence="3 4" key="1">
    <citation type="submission" date="2020-06" db="EMBL/GenBank/DDBJ databases">
        <title>Draft genome of Uliginosibacterium sp. IMCC34675.</title>
        <authorList>
            <person name="Song J."/>
        </authorList>
    </citation>
    <scope>NUCLEOTIDE SEQUENCE [LARGE SCALE GENOMIC DNA]</scope>
    <source>
        <strain evidence="3 4">IMCC34675</strain>
    </source>
</reference>
<feature type="compositionally biased region" description="Basic and acidic residues" evidence="1">
    <location>
        <begin position="115"/>
        <end position="125"/>
    </location>
</feature>
<comment type="caution">
    <text evidence="3">The sequence shown here is derived from an EMBL/GenBank/DDBJ whole genome shotgun (WGS) entry which is preliminary data.</text>
</comment>
<sequence length="125" mass="12861">MRALFRLLCICLLALSVPVQGLAAVQMSLLFPVAGQDQPVAENLHASCHGASTAADGGSSQQERGQHHAPLKLKACGSCCGAMLDASVVPSALPTQAGSSYLLLPAGTPPSHIPDGLERPPRRLS</sequence>
<evidence type="ECO:0000256" key="2">
    <source>
        <dbReference type="SAM" id="SignalP"/>
    </source>
</evidence>
<evidence type="ECO:0000313" key="4">
    <source>
        <dbReference type="Proteomes" id="UP000778523"/>
    </source>
</evidence>
<evidence type="ECO:0008006" key="5">
    <source>
        <dbReference type="Google" id="ProtNLM"/>
    </source>
</evidence>
<feature type="region of interest" description="Disordered" evidence="1">
    <location>
        <begin position="104"/>
        <end position="125"/>
    </location>
</feature>
<feature type="chain" id="PRO_5046050542" description="DUF2946 domain-containing protein" evidence="2">
    <location>
        <begin position="24"/>
        <end position="125"/>
    </location>
</feature>
<proteinExistence type="predicted"/>
<accession>A0ABX2ILH6</accession>
<name>A0ABX2ILH6_9RHOO</name>
<protein>
    <recommendedName>
        <fullName evidence="5">DUF2946 domain-containing protein</fullName>
    </recommendedName>
</protein>
<dbReference type="RefSeq" id="WP_170022250.1">
    <property type="nucleotide sequence ID" value="NZ_JABCSC020000003.1"/>
</dbReference>
<keyword evidence="2" id="KW-0732">Signal</keyword>
<keyword evidence="4" id="KW-1185">Reference proteome</keyword>
<evidence type="ECO:0000313" key="3">
    <source>
        <dbReference type="EMBL" id="NSL55872.1"/>
    </source>
</evidence>
<feature type="signal peptide" evidence="2">
    <location>
        <begin position="1"/>
        <end position="23"/>
    </location>
</feature>
<dbReference type="EMBL" id="JABCSC020000003">
    <property type="protein sequence ID" value="NSL55872.1"/>
    <property type="molecule type" value="Genomic_DNA"/>
</dbReference>